<evidence type="ECO:0000256" key="5">
    <source>
        <dbReference type="ARBA" id="ARBA00022729"/>
    </source>
</evidence>
<feature type="signal peptide" evidence="10">
    <location>
        <begin position="1"/>
        <end position="19"/>
    </location>
</feature>
<organism evidence="12 13">
    <name type="scientific">Trypanosoma congolense (strain IL3000)</name>
    <dbReference type="NCBI Taxonomy" id="1068625"/>
    <lineage>
        <taxon>Eukaryota</taxon>
        <taxon>Discoba</taxon>
        <taxon>Euglenozoa</taxon>
        <taxon>Kinetoplastea</taxon>
        <taxon>Metakinetoplastina</taxon>
        <taxon>Trypanosomatida</taxon>
        <taxon>Trypanosomatidae</taxon>
        <taxon>Trypanosoma</taxon>
        <taxon>Nannomonas</taxon>
    </lineage>
</organism>
<evidence type="ECO:0000256" key="7">
    <source>
        <dbReference type="ARBA" id="ARBA00023180"/>
    </source>
</evidence>
<dbReference type="GO" id="GO:0005886">
    <property type="term" value="C:plasma membrane"/>
    <property type="evidence" value="ECO:0007669"/>
    <property type="project" value="UniProtKB-SubCell"/>
</dbReference>
<sequence length="342" mass="37886">MSMKFWVVFCLCMMGVVRANDHNKEAHRALCDVLKAAANKWESVKDSDSPLKQALGRTIFGNKSGGNLETLGKIIPKDYEKVVNHSVSRALWCGQPYDNPHNQPRWPGHSAPHDLVCLCTTGKNGYPLNEDNSKQLCGKTLSDLGGETSQGWSQQGSGKSQVEATWNSVTSECLSGNVPETSLQNAMDALKQILVRNPNGETQYGNRELLGEGGSGKYPCGGSNQVCVMYYNAAGTVEHKPWWVALEKEINNEEQRQQQKKREEEKHKKEESQNNLKVQNQEQPQNNIALRTAALRYTTPSNEETEQSNPENISSPIATIEDTSGAFIIPPCTWLLNALLLS</sequence>
<comment type="function">
    <text evidence="1">VSG forms a coat on the surface of the parasite. The trypanosome evades the immune response of the host by expressing a series of antigenically distinct VSGs from an estimated 1000 VSG genes.</text>
</comment>
<keyword evidence="8" id="KW-0449">Lipoprotein</keyword>
<reference evidence="12 13" key="2">
    <citation type="journal article" date="2012" name="Proc. Natl. Acad. Sci. U.S.A.">
        <title>Antigenic diversity is generated by distinct evolutionary mechanisms in African trypanosome species.</title>
        <authorList>
            <person name="Jackson A.P."/>
            <person name="Berry A."/>
            <person name="Aslett M."/>
            <person name="Allison H.C."/>
            <person name="Burton P."/>
            <person name="Vavrova-Anderson J."/>
            <person name="Brown R."/>
            <person name="Browne H."/>
            <person name="Corton N."/>
            <person name="Hauser H."/>
            <person name="Gamble J."/>
            <person name="Gilderthorp R."/>
            <person name="Marcello L."/>
            <person name="McQuillan J."/>
            <person name="Otto T.D."/>
            <person name="Quail M.A."/>
            <person name="Sanders M.J."/>
            <person name="van Tonder A."/>
            <person name="Ginger M.L."/>
            <person name="Field M.C."/>
            <person name="Barry J.D."/>
            <person name="Hertz-Fowler C."/>
            <person name="Berriman M."/>
        </authorList>
    </citation>
    <scope>NUCLEOTIDE SEQUENCE [LARGE SCALE GENOMIC DNA]</scope>
    <source>
        <strain evidence="12 13">IL3000</strain>
    </source>
</reference>
<evidence type="ECO:0000256" key="6">
    <source>
        <dbReference type="ARBA" id="ARBA00023136"/>
    </source>
</evidence>
<keyword evidence="6" id="KW-0472">Membrane</keyword>
<dbReference type="EMBL" id="CAEQ01000757">
    <property type="protein sequence ID" value="CCD12524.1"/>
    <property type="molecule type" value="Genomic_DNA"/>
</dbReference>
<keyword evidence="7" id="KW-0325">Glycoprotein</keyword>
<evidence type="ECO:0000259" key="11">
    <source>
        <dbReference type="Pfam" id="PF13206"/>
    </source>
</evidence>
<evidence type="ECO:0000256" key="3">
    <source>
        <dbReference type="ARBA" id="ARBA00022475"/>
    </source>
</evidence>
<keyword evidence="13" id="KW-1185">Reference proteome</keyword>
<comment type="subcellular location">
    <subcellularLocation>
        <location evidence="2">Cell membrane</location>
        <topology evidence="2">Lipid-anchor</topology>
        <topology evidence="2">GPI-anchor</topology>
    </subcellularLocation>
</comment>
<evidence type="ECO:0000256" key="4">
    <source>
        <dbReference type="ARBA" id="ARBA00022622"/>
    </source>
</evidence>
<protein>
    <submittedName>
        <fullName evidence="12">Variant surface glycoprotein</fullName>
    </submittedName>
</protein>
<reference evidence="13" key="1">
    <citation type="submission" date="2011-07" db="EMBL/GenBank/DDBJ databases">
        <title>Divergent evolution of antigenic variation in African trypanosomes.</title>
        <authorList>
            <person name="Jackson A.P."/>
            <person name="Berry A."/>
            <person name="Allison H.C."/>
            <person name="Burton P."/>
            <person name="Anderson J."/>
            <person name="Aslett M."/>
            <person name="Brown R."/>
            <person name="Corton N."/>
            <person name="Harris D."/>
            <person name="Hauser H."/>
            <person name="Gamble J."/>
            <person name="Gilderthorp R."/>
            <person name="McQuillan J."/>
            <person name="Quail M.A."/>
            <person name="Sanders M."/>
            <person name="Van Tonder A."/>
            <person name="Ginger M.L."/>
            <person name="Donelson J.E."/>
            <person name="Field M.C."/>
            <person name="Barry J.D."/>
            <person name="Berriman M."/>
            <person name="Hertz-Fowler C."/>
        </authorList>
    </citation>
    <scope>NUCLEOTIDE SEQUENCE [LARGE SCALE GENOMIC DNA]</scope>
    <source>
        <strain evidence="13">IL3000</strain>
    </source>
</reference>
<name>F9W5S1_TRYCI</name>
<feature type="compositionally biased region" description="Polar residues" evidence="9">
    <location>
        <begin position="276"/>
        <end position="287"/>
    </location>
</feature>
<gene>
    <name evidence="12" type="ORF">TCIL3000_0_33960</name>
</gene>
<evidence type="ECO:0000313" key="12">
    <source>
        <dbReference type="EMBL" id="CCD12524.1"/>
    </source>
</evidence>
<keyword evidence="5 10" id="KW-0732">Signal</keyword>
<evidence type="ECO:0000256" key="9">
    <source>
        <dbReference type="SAM" id="MobiDB-lite"/>
    </source>
</evidence>
<keyword evidence="4" id="KW-0336">GPI-anchor</keyword>
<evidence type="ECO:0000256" key="8">
    <source>
        <dbReference type="ARBA" id="ARBA00023288"/>
    </source>
</evidence>
<dbReference type="GO" id="GO:0098552">
    <property type="term" value="C:side of membrane"/>
    <property type="evidence" value="ECO:0007669"/>
    <property type="project" value="UniProtKB-KW"/>
</dbReference>
<evidence type="ECO:0000256" key="10">
    <source>
        <dbReference type="SAM" id="SignalP"/>
    </source>
</evidence>
<feature type="domain" description="Trypanosome variant surface glycoprotein B-type N-terminal" evidence="11">
    <location>
        <begin position="32"/>
        <end position="268"/>
    </location>
</feature>
<feature type="region of interest" description="Disordered" evidence="9">
    <location>
        <begin position="254"/>
        <end position="287"/>
    </location>
</feature>
<dbReference type="Proteomes" id="UP000000702">
    <property type="component" value="Unassembled WGS sequence"/>
</dbReference>
<evidence type="ECO:0000256" key="2">
    <source>
        <dbReference type="ARBA" id="ARBA00004609"/>
    </source>
</evidence>
<evidence type="ECO:0000256" key="1">
    <source>
        <dbReference type="ARBA" id="ARBA00002523"/>
    </source>
</evidence>
<accession>F9W5S1</accession>
<keyword evidence="3" id="KW-1003">Cell membrane</keyword>
<feature type="chain" id="PRO_5003389906" evidence="10">
    <location>
        <begin position="20"/>
        <end position="342"/>
    </location>
</feature>
<dbReference type="InterPro" id="IPR025932">
    <property type="entry name" value="Trypano_VSG_B_N_dom"/>
</dbReference>
<evidence type="ECO:0000313" key="13">
    <source>
        <dbReference type="Proteomes" id="UP000000702"/>
    </source>
</evidence>
<feature type="compositionally biased region" description="Basic and acidic residues" evidence="9">
    <location>
        <begin position="254"/>
        <end position="272"/>
    </location>
</feature>
<proteinExistence type="predicted"/>
<dbReference type="Pfam" id="PF13206">
    <property type="entry name" value="VSG_B"/>
    <property type="match status" value="1"/>
</dbReference>
<comment type="caution">
    <text evidence="12">The sequence shown here is derived from an EMBL/GenBank/DDBJ whole genome shotgun (WGS) entry which is preliminary data.</text>
</comment>
<dbReference type="VEuPathDB" id="TriTrypDB:TcIL3000_0_33960"/>
<dbReference type="AlphaFoldDB" id="F9W5S1"/>